<protein>
    <recommendedName>
        <fullName evidence="2">Saccharopine dehydrogenase NADP binding domain-containing protein</fullName>
    </recommendedName>
</protein>
<proteinExistence type="inferred from homology"/>
<name>A0ABN9WKB5_9DINO</name>
<keyword evidence="4" id="KW-1185">Reference proteome</keyword>
<sequence length="389" mass="42161">MALYDVILFGASGFTGSLALEFLLQKPGLKFAICGRNREKLEKKIDGASSKPDVFVLDVVSASQDDVEEVVKKARCVATAIGPFVEYGEPLVKACAKLGVDYVDTSGESTFFRMMIDKYDAQAKESGARIVVHCGQDCVPWDLMVWKLWKHLGSELTGVKILAEMKSRPSNGTLQTAMLNMKSKPPRGGLGFDPLYLVDGKKSEYGTKVTLPKGSQFYQEVGANGSPWVMGPVMANAVRRTNAVLQMAPDLEYHEALLDSSDVGMTGMFQVAFGMSMYLPFTMGLWRRLGALPEEGGGPSREEMAQGFLTVTGYASTKAKSPSCKGVMKFYTDPGYKDTARMFVEAALALNDLPKAERAGGVLSPAAACAEKLFDRLVAGGTTWELTEL</sequence>
<dbReference type="PANTHER" id="PTHR12286">
    <property type="entry name" value="SACCHAROPINE DEHYDROGENASE-LIKE OXIDOREDUCTASE"/>
    <property type="match status" value="1"/>
</dbReference>
<accession>A0ABN9WKB5</accession>
<comment type="caution">
    <text evidence="3">The sequence shown here is derived from an EMBL/GenBank/DDBJ whole genome shotgun (WGS) entry which is preliminary data.</text>
</comment>
<evidence type="ECO:0000259" key="2">
    <source>
        <dbReference type="Pfam" id="PF03435"/>
    </source>
</evidence>
<dbReference type="PANTHER" id="PTHR12286:SF5">
    <property type="entry name" value="SACCHAROPINE DEHYDROGENASE-LIKE OXIDOREDUCTASE"/>
    <property type="match status" value="1"/>
</dbReference>
<evidence type="ECO:0000256" key="1">
    <source>
        <dbReference type="ARBA" id="ARBA00038048"/>
    </source>
</evidence>
<dbReference type="Pfam" id="PF03435">
    <property type="entry name" value="Sacchrp_dh_NADP"/>
    <property type="match status" value="1"/>
</dbReference>
<feature type="domain" description="Saccharopine dehydrogenase NADP binding" evidence="2">
    <location>
        <begin position="6"/>
        <end position="131"/>
    </location>
</feature>
<dbReference type="InterPro" id="IPR005097">
    <property type="entry name" value="Sacchrp_dh_NADP-bd"/>
</dbReference>
<gene>
    <name evidence="3" type="ORF">PCOR1329_LOCUS67281</name>
</gene>
<dbReference type="InterPro" id="IPR051276">
    <property type="entry name" value="Saccharopine_DH-like_oxidrdct"/>
</dbReference>
<dbReference type="Proteomes" id="UP001189429">
    <property type="component" value="Unassembled WGS sequence"/>
</dbReference>
<dbReference type="EMBL" id="CAUYUJ010018715">
    <property type="protein sequence ID" value="CAK0885769.1"/>
    <property type="molecule type" value="Genomic_DNA"/>
</dbReference>
<evidence type="ECO:0000313" key="3">
    <source>
        <dbReference type="EMBL" id="CAK0885769.1"/>
    </source>
</evidence>
<organism evidence="3 4">
    <name type="scientific">Prorocentrum cordatum</name>
    <dbReference type="NCBI Taxonomy" id="2364126"/>
    <lineage>
        <taxon>Eukaryota</taxon>
        <taxon>Sar</taxon>
        <taxon>Alveolata</taxon>
        <taxon>Dinophyceae</taxon>
        <taxon>Prorocentrales</taxon>
        <taxon>Prorocentraceae</taxon>
        <taxon>Prorocentrum</taxon>
    </lineage>
</organism>
<dbReference type="InterPro" id="IPR036291">
    <property type="entry name" value="NAD(P)-bd_dom_sf"/>
</dbReference>
<evidence type="ECO:0000313" key="4">
    <source>
        <dbReference type="Proteomes" id="UP001189429"/>
    </source>
</evidence>
<dbReference type="Gene3D" id="3.40.50.720">
    <property type="entry name" value="NAD(P)-binding Rossmann-like Domain"/>
    <property type="match status" value="1"/>
</dbReference>
<comment type="similarity">
    <text evidence="1">Belongs to the saccharopine dehydrogenase family.</text>
</comment>
<reference evidence="3" key="1">
    <citation type="submission" date="2023-10" db="EMBL/GenBank/DDBJ databases">
        <authorList>
            <person name="Chen Y."/>
            <person name="Shah S."/>
            <person name="Dougan E. K."/>
            <person name="Thang M."/>
            <person name="Chan C."/>
        </authorList>
    </citation>
    <scope>NUCLEOTIDE SEQUENCE [LARGE SCALE GENOMIC DNA]</scope>
</reference>
<dbReference type="SUPFAM" id="SSF51735">
    <property type="entry name" value="NAD(P)-binding Rossmann-fold domains"/>
    <property type="match status" value="1"/>
</dbReference>